<feature type="signal peptide" evidence="1">
    <location>
        <begin position="1"/>
        <end position="22"/>
    </location>
</feature>
<evidence type="ECO:0000313" key="3">
    <source>
        <dbReference type="Proteomes" id="UP000076925"/>
    </source>
</evidence>
<gene>
    <name evidence="2" type="ORF">WA1_04445</name>
</gene>
<accession>A0A139WZ97</accession>
<dbReference type="Proteomes" id="UP000076925">
    <property type="component" value="Unassembled WGS sequence"/>
</dbReference>
<protein>
    <recommendedName>
        <fullName evidence="4">Lipoprotein</fullName>
    </recommendedName>
</protein>
<dbReference type="OrthoDB" id="468126at2"/>
<feature type="chain" id="PRO_5007300484" description="Lipoprotein" evidence="1">
    <location>
        <begin position="23"/>
        <end position="139"/>
    </location>
</feature>
<evidence type="ECO:0008006" key="4">
    <source>
        <dbReference type="Google" id="ProtNLM"/>
    </source>
</evidence>
<sequence length="139" mass="16054">MRFIVSLILLGFLSACTTSVLAPTSQLVQKALRLEVEQTQQRLSQQLDLNFQGFEINRLSITQEQPLTIQNLLTYRVRGTYDLAFKLPKRQIKQSQKPFELYLQLQREGKTWRLLLPESGVKGSWRSYLISDPVNINTA</sequence>
<dbReference type="EMBL" id="ANNX02000045">
    <property type="protein sequence ID" value="KYC37771.1"/>
    <property type="molecule type" value="Genomic_DNA"/>
</dbReference>
<proteinExistence type="predicted"/>
<evidence type="ECO:0000256" key="1">
    <source>
        <dbReference type="SAM" id="SignalP"/>
    </source>
</evidence>
<reference evidence="2 3" key="1">
    <citation type="journal article" date="2013" name="Genome Biol. Evol.">
        <title>Genomes of Stigonematalean cyanobacteria (subsection V) and the evolution of oxygenic photosynthesis from prokaryotes to plastids.</title>
        <authorList>
            <person name="Dagan T."/>
            <person name="Roettger M."/>
            <person name="Stucken K."/>
            <person name="Landan G."/>
            <person name="Koch R."/>
            <person name="Major P."/>
            <person name="Gould S.B."/>
            <person name="Goremykin V.V."/>
            <person name="Rippka R."/>
            <person name="Tandeau de Marsac N."/>
            <person name="Gugger M."/>
            <person name="Lockhart P.J."/>
            <person name="Allen J.F."/>
            <person name="Brune I."/>
            <person name="Maus I."/>
            <person name="Puhler A."/>
            <person name="Martin W.F."/>
        </authorList>
    </citation>
    <scope>NUCLEOTIDE SEQUENCE [LARGE SCALE GENOMIC DNA]</scope>
    <source>
        <strain evidence="2 3">PCC 7110</strain>
    </source>
</reference>
<keyword evidence="1" id="KW-0732">Signal</keyword>
<dbReference type="PROSITE" id="PS51257">
    <property type="entry name" value="PROKAR_LIPOPROTEIN"/>
    <property type="match status" value="1"/>
</dbReference>
<comment type="caution">
    <text evidence="2">The sequence shown here is derived from an EMBL/GenBank/DDBJ whole genome shotgun (WGS) entry which is preliminary data.</text>
</comment>
<name>A0A139WZ97_9CYAN</name>
<organism evidence="2 3">
    <name type="scientific">Scytonema hofmannii PCC 7110</name>
    <dbReference type="NCBI Taxonomy" id="128403"/>
    <lineage>
        <taxon>Bacteria</taxon>
        <taxon>Bacillati</taxon>
        <taxon>Cyanobacteriota</taxon>
        <taxon>Cyanophyceae</taxon>
        <taxon>Nostocales</taxon>
        <taxon>Scytonemataceae</taxon>
        <taxon>Scytonema</taxon>
    </lineage>
</organism>
<dbReference type="AlphaFoldDB" id="A0A139WZ97"/>
<evidence type="ECO:0000313" key="2">
    <source>
        <dbReference type="EMBL" id="KYC37771.1"/>
    </source>
</evidence>
<dbReference type="RefSeq" id="WP_017743261.1">
    <property type="nucleotide sequence ID" value="NZ_KQ976354.1"/>
</dbReference>
<keyword evidence="3" id="KW-1185">Reference proteome</keyword>